<dbReference type="SUPFAM" id="SSF46785">
    <property type="entry name" value="Winged helix' DNA-binding domain"/>
    <property type="match status" value="1"/>
</dbReference>
<dbReference type="PROSITE" id="PS50949">
    <property type="entry name" value="HTH_GNTR"/>
    <property type="match status" value="1"/>
</dbReference>
<dbReference type="CDD" id="cd07377">
    <property type="entry name" value="WHTH_GntR"/>
    <property type="match status" value="1"/>
</dbReference>
<feature type="domain" description="HTH gntR-type" evidence="4">
    <location>
        <begin position="22"/>
        <end position="89"/>
    </location>
</feature>
<dbReference type="SUPFAM" id="SSF48008">
    <property type="entry name" value="GntR ligand-binding domain-like"/>
    <property type="match status" value="1"/>
</dbReference>
<dbReference type="KEGG" id="dtm:BJL86_0928"/>
<dbReference type="AlphaFoldDB" id="A0A173LJU0"/>
<evidence type="ECO:0000256" key="1">
    <source>
        <dbReference type="ARBA" id="ARBA00023015"/>
    </source>
</evidence>
<dbReference type="InterPro" id="IPR008920">
    <property type="entry name" value="TF_FadR/GntR_C"/>
</dbReference>
<evidence type="ECO:0000256" key="2">
    <source>
        <dbReference type="ARBA" id="ARBA00023125"/>
    </source>
</evidence>
<keyword evidence="1" id="KW-0805">Transcription regulation</keyword>
<dbReference type="Proteomes" id="UP000186104">
    <property type="component" value="Chromosome"/>
</dbReference>
<dbReference type="InterPro" id="IPR011711">
    <property type="entry name" value="GntR_C"/>
</dbReference>
<dbReference type="OrthoDB" id="5243844at2"/>
<dbReference type="SMART" id="SM00895">
    <property type="entry name" value="FCD"/>
    <property type="match status" value="1"/>
</dbReference>
<dbReference type="InterPro" id="IPR000524">
    <property type="entry name" value="Tscrpt_reg_HTH_GntR"/>
</dbReference>
<dbReference type="PANTHER" id="PTHR43537">
    <property type="entry name" value="TRANSCRIPTIONAL REGULATOR, GNTR FAMILY"/>
    <property type="match status" value="1"/>
</dbReference>
<dbReference type="GO" id="GO:0003677">
    <property type="term" value="F:DNA binding"/>
    <property type="evidence" value="ECO:0007669"/>
    <property type="project" value="UniProtKB-KW"/>
</dbReference>
<name>A0A173LJU0_9ACTN</name>
<evidence type="ECO:0000313" key="5">
    <source>
        <dbReference type="EMBL" id="ANI91721.1"/>
    </source>
</evidence>
<dbReference type="Gene3D" id="1.10.10.10">
    <property type="entry name" value="Winged helix-like DNA-binding domain superfamily/Winged helix DNA-binding domain"/>
    <property type="match status" value="1"/>
</dbReference>
<dbReference type="InterPro" id="IPR036390">
    <property type="entry name" value="WH_DNA-bd_sf"/>
</dbReference>
<reference evidence="5 6" key="1">
    <citation type="submission" date="2016-06" db="EMBL/GenBank/DDBJ databases">
        <title>Complete genome sequence of a saline-alkali tolerant type strain Dietzia timorensis ID05-A0528T.</title>
        <authorList>
            <person name="Wu X."/>
        </authorList>
    </citation>
    <scope>NUCLEOTIDE SEQUENCE [LARGE SCALE GENOMIC DNA]</scope>
    <source>
        <strain evidence="5 6">ID05-A0528</strain>
    </source>
</reference>
<evidence type="ECO:0000256" key="3">
    <source>
        <dbReference type="ARBA" id="ARBA00023163"/>
    </source>
</evidence>
<dbReference type="Pfam" id="PF07729">
    <property type="entry name" value="FCD"/>
    <property type="match status" value="1"/>
</dbReference>
<keyword evidence="2" id="KW-0238">DNA-binding</keyword>
<dbReference type="EMBL" id="CP015961">
    <property type="protein sequence ID" value="ANI91721.1"/>
    <property type="molecule type" value="Genomic_DNA"/>
</dbReference>
<gene>
    <name evidence="5" type="ORF">BJL86_0928</name>
</gene>
<evidence type="ECO:0000313" key="6">
    <source>
        <dbReference type="Proteomes" id="UP000186104"/>
    </source>
</evidence>
<dbReference type="InterPro" id="IPR036388">
    <property type="entry name" value="WH-like_DNA-bd_sf"/>
</dbReference>
<accession>A0A173LJU0</accession>
<proteinExistence type="predicted"/>
<dbReference type="Pfam" id="PF00392">
    <property type="entry name" value="GntR"/>
    <property type="match status" value="1"/>
</dbReference>
<dbReference type="RefSeq" id="WP_067475711.1">
    <property type="nucleotide sequence ID" value="NZ_CP015961.1"/>
</dbReference>
<keyword evidence="6" id="KW-1185">Reference proteome</keyword>
<dbReference type="SMART" id="SM00345">
    <property type="entry name" value="HTH_GNTR"/>
    <property type="match status" value="1"/>
</dbReference>
<dbReference type="Gene3D" id="1.20.120.530">
    <property type="entry name" value="GntR ligand-binding domain-like"/>
    <property type="match status" value="1"/>
</dbReference>
<dbReference type="GO" id="GO:0003700">
    <property type="term" value="F:DNA-binding transcription factor activity"/>
    <property type="evidence" value="ECO:0007669"/>
    <property type="project" value="InterPro"/>
</dbReference>
<organism evidence="5 6">
    <name type="scientific">Dietzia timorensis</name>
    <dbReference type="NCBI Taxonomy" id="499555"/>
    <lineage>
        <taxon>Bacteria</taxon>
        <taxon>Bacillati</taxon>
        <taxon>Actinomycetota</taxon>
        <taxon>Actinomycetes</taxon>
        <taxon>Mycobacteriales</taxon>
        <taxon>Dietziaceae</taxon>
        <taxon>Dietzia</taxon>
    </lineage>
</organism>
<evidence type="ECO:0000259" key="4">
    <source>
        <dbReference type="PROSITE" id="PS50949"/>
    </source>
</evidence>
<dbReference type="STRING" id="499555.BJL86_0928"/>
<protein>
    <submittedName>
        <fullName evidence="5">Putative HTH-type transcriptional regulator YdhC</fullName>
    </submittedName>
</protein>
<dbReference type="PANTHER" id="PTHR43537:SF45">
    <property type="entry name" value="GNTR FAMILY REGULATORY PROTEIN"/>
    <property type="match status" value="1"/>
</dbReference>
<keyword evidence="3" id="KW-0804">Transcription</keyword>
<sequence length="239" mass="26730">MERQTEDTAVVVGRAFASLRPPSTMDAAVSALREAIVRGDIAPGSRLVESALTESMGVSRNTIREVFRLLETERLIEHVTNRGVFVRRLTASDVTDVYAVRLLIEVNALRRAGESSGRARRVAVHEMREAIEAGRTAIREKDKWGLGFADLNFHAAIAGLSESPRLIQFMAGLKTELRLAFAATNDVLDFQHPYVERNQKVYELFLAEDFDGAADELERYLSEAKADLLDRLERARVTE</sequence>